<reference evidence="1 2" key="1">
    <citation type="submission" date="2020-08" db="EMBL/GenBank/DDBJ databases">
        <title>The completed genome sequence of the pathogenic ascomycete fungus Penicillium digitatum.</title>
        <authorList>
            <person name="Wang M."/>
        </authorList>
    </citation>
    <scope>NUCLEOTIDE SEQUENCE [LARGE SCALE GENOMIC DNA]</scope>
    <source>
        <strain evidence="1 2">PdW03</strain>
    </source>
</reference>
<sequence>MTHPQLAFLDALHTHPPPFPTQLNVRVGYNARSYIAVDGKLQLQTQLQITAQWRDVHYTLEAWRDWDGMRDSGAKSSISSIGSVHPIWGFFACRDSLERDGPQFRPLKAHRMSSEQLWMLFVRAATTWMRDGGWALWADYEPRH</sequence>
<accession>A0A7T7BN92</accession>
<dbReference type="EMBL" id="CP060777">
    <property type="protein sequence ID" value="QQK46036.1"/>
    <property type="molecule type" value="Genomic_DNA"/>
</dbReference>
<dbReference type="AlphaFoldDB" id="A0A7T7BN92"/>
<dbReference type="RefSeq" id="XP_065957485.1">
    <property type="nucleotide sequence ID" value="XM_066099758.1"/>
</dbReference>
<dbReference type="GeneID" id="26232693"/>
<gene>
    <name evidence="1" type="ORF">Pdw03_0934</name>
</gene>
<evidence type="ECO:0000313" key="2">
    <source>
        <dbReference type="Proteomes" id="UP000595662"/>
    </source>
</evidence>
<dbReference type="Proteomes" id="UP000595662">
    <property type="component" value="Chromosome 4"/>
</dbReference>
<name>A0A7T7BN92_PENDI</name>
<dbReference type="VEuPathDB" id="FungiDB:PDIP_43750"/>
<evidence type="ECO:0000313" key="1">
    <source>
        <dbReference type="EMBL" id="QQK46036.1"/>
    </source>
</evidence>
<proteinExistence type="predicted"/>
<protein>
    <submittedName>
        <fullName evidence="1">Uncharacterized protein</fullName>
    </submittedName>
</protein>
<organism evidence="1 2">
    <name type="scientific">Penicillium digitatum</name>
    <name type="common">Green mold</name>
    <dbReference type="NCBI Taxonomy" id="36651"/>
    <lineage>
        <taxon>Eukaryota</taxon>
        <taxon>Fungi</taxon>
        <taxon>Dikarya</taxon>
        <taxon>Ascomycota</taxon>
        <taxon>Pezizomycotina</taxon>
        <taxon>Eurotiomycetes</taxon>
        <taxon>Eurotiomycetidae</taxon>
        <taxon>Eurotiales</taxon>
        <taxon>Aspergillaceae</taxon>
        <taxon>Penicillium</taxon>
    </lineage>
</organism>